<feature type="region of interest" description="Disordered" evidence="1">
    <location>
        <begin position="143"/>
        <end position="242"/>
    </location>
</feature>
<reference evidence="3 4" key="1">
    <citation type="submission" date="2023-10" db="EMBL/GenBank/DDBJ databases">
        <title>Draft genome sequence of Xylaria bambusicola isolate GMP-LS, the root and basal stem rot pathogen of sugarcane in Indonesia.</title>
        <authorList>
            <person name="Selvaraj P."/>
            <person name="Muralishankar V."/>
            <person name="Muruganantham S."/>
            <person name="Sp S."/>
            <person name="Haryani S."/>
            <person name="Lau K.J.X."/>
            <person name="Naqvi N.I."/>
        </authorList>
    </citation>
    <scope>NUCLEOTIDE SEQUENCE [LARGE SCALE GENOMIC DNA]</scope>
    <source>
        <strain evidence="3">GMP-LS</strain>
    </source>
</reference>
<dbReference type="EMBL" id="JAWHQM010000003">
    <property type="protein sequence ID" value="KAK5626198.1"/>
    <property type="molecule type" value="Genomic_DNA"/>
</dbReference>
<keyword evidence="4" id="KW-1185">Reference proteome</keyword>
<feature type="compositionally biased region" description="Low complexity" evidence="1">
    <location>
        <begin position="200"/>
        <end position="224"/>
    </location>
</feature>
<evidence type="ECO:0000259" key="2">
    <source>
        <dbReference type="Pfam" id="PF25130"/>
    </source>
</evidence>
<dbReference type="Proteomes" id="UP001305414">
    <property type="component" value="Unassembled WGS sequence"/>
</dbReference>
<name>A0AAN7Z404_9PEZI</name>
<dbReference type="PANTHER" id="PTHR42078:SF1">
    <property type="entry name" value="GLUCAN 1, 4-ALPHA-GLUCOSIDASE"/>
    <property type="match status" value="1"/>
</dbReference>
<evidence type="ECO:0000313" key="3">
    <source>
        <dbReference type="EMBL" id="KAK5626198.1"/>
    </source>
</evidence>
<comment type="caution">
    <text evidence="3">The sequence shown here is derived from an EMBL/GenBank/DDBJ whole genome shotgun (WGS) entry which is preliminary data.</text>
</comment>
<feature type="domain" description="DUF7820" evidence="2">
    <location>
        <begin position="3"/>
        <end position="332"/>
    </location>
</feature>
<sequence length="334" mass="37525">MSQLVISIRRKLSSTDVTAYALDLTYNHSYTTDSYIYSYGVQPPSLTDQQLELVNDTFEPSRGPAWALALPYEKTVLLPEQFLTYSSSDKNEDEVQRRTVFGFDFKRKGLAHSGEKPWICTWPSTILEILIYPYQNNTYTFPIPSSSTGNQSSGPMPTESSSDQTTRKRRGAEKLTMDYDTRSDEDDWRTHLEEHSNGWSSMSTTPPTSSASSTSSTTSATSSAEPNYFSSPPMIPPPYPPYPKIIKVEERRDPEIDAPTPTCRQIVIGEQGEPAVPALDNNGEPIVIEIAEMTLSTDEKAYYDRRSFGSYMWERGDGSNGDELSDCGCLWWLT</sequence>
<dbReference type="Pfam" id="PF25130">
    <property type="entry name" value="DUF7820"/>
    <property type="match status" value="1"/>
</dbReference>
<feature type="compositionally biased region" description="Basic and acidic residues" evidence="1">
    <location>
        <begin position="172"/>
        <end position="196"/>
    </location>
</feature>
<dbReference type="InterPro" id="IPR056722">
    <property type="entry name" value="DUF7820"/>
</dbReference>
<accession>A0AAN7Z404</accession>
<organism evidence="3 4">
    <name type="scientific">Xylaria bambusicola</name>
    <dbReference type="NCBI Taxonomy" id="326684"/>
    <lineage>
        <taxon>Eukaryota</taxon>
        <taxon>Fungi</taxon>
        <taxon>Dikarya</taxon>
        <taxon>Ascomycota</taxon>
        <taxon>Pezizomycotina</taxon>
        <taxon>Sordariomycetes</taxon>
        <taxon>Xylariomycetidae</taxon>
        <taxon>Xylariales</taxon>
        <taxon>Xylariaceae</taxon>
        <taxon>Xylaria</taxon>
    </lineage>
</organism>
<feature type="compositionally biased region" description="Polar residues" evidence="1">
    <location>
        <begin position="143"/>
        <end position="164"/>
    </location>
</feature>
<proteinExistence type="predicted"/>
<dbReference type="AlphaFoldDB" id="A0AAN7Z404"/>
<protein>
    <recommendedName>
        <fullName evidence="2">DUF7820 domain-containing protein</fullName>
    </recommendedName>
</protein>
<evidence type="ECO:0000256" key="1">
    <source>
        <dbReference type="SAM" id="MobiDB-lite"/>
    </source>
</evidence>
<dbReference type="PANTHER" id="PTHR42078">
    <property type="entry name" value="GLUCAN 1, 4-ALPHA-GLUCOSIDASE"/>
    <property type="match status" value="1"/>
</dbReference>
<feature type="compositionally biased region" description="Pro residues" evidence="1">
    <location>
        <begin position="233"/>
        <end position="242"/>
    </location>
</feature>
<evidence type="ECO:0000313" key="4">
    <source>
        <dbReference type="Proteomes" id="UP001305414"/>
    </source>
</evidence>
<gene>
    <name evidence="3" type="ORF">RRF57_001913</name>
</gene>